<keyword evidence="2" id="KW-1185">Reference proteome</keyword>
<accession>A0A0V1C4B7</accession>
<dbReference type="AlphaFoldDB" id="A0A0V1C4B7"/>
<evidence type="ECO:0000313" key="1">
    <source>
        <dbReference type="EMBL" id="KRY43603.1"/>
    </source>
</evidence>
<name>A0A0V1C4B7_TRIBR</name>
<comment type="caution">
    <text evidence="1">The sequence shown here is derived from an EMBL/GenBank/DDBJ whole genome shotgun (WGS) entry which is preliminary data.</text>
</comment>
<dbReference type="EMBL" id="JYDI01001034">
    <property type="protein sequence ID" value="KRY43603.1"/>
    <property type="molecule type" value="Genomic_DNA"/>
</dbReference>
<protein>
    <submittedName>
        <fullName evidence="1">Uncharacterized protein</fullName>
    </submittedName>
</protein>
<proteinExistence type="predicted"/>
<organism evidence="1 2">
    <name type="scientific">Trichinella britovi</name>
    <name type="common">Parasitic roundworm</name>
    <dbReference type="NCBI Taxonomy" id="45882"/>
    <lineage>
        <taxon>Eukaryota</taxon>
        <taxon>Metazoa</taxon>
        <taxon>Ecdysozoa</taxon>
        <taxon>Nematoda</taxon>
        <taxon>Enoplea</taxon>
        <taxon>Dorylaimia</taxon>
        <taxon>Trichinellida</taxon>
        <taxon>Trichinellidae</taxon>
        <taxon>Trichinella</taxon>
    </lineage>
</organism>
<reference evidence="1 2" key="1">
    <citation type="submission" date="2015-01" db="EMBL/GenBank/DDBJ databases">
        <title>Evolution of Trichinella species and genotypes.</title>
        <authorList>
            <person name="Korhonen P.K."/>
            <person name="Edoardo P."/>
            <person name="Giuseppe L.R."/>
            <person name="Gasser R.B."/>
        </authorList>
    </citation>
    <scope>NUCLEOTIDE SEQUENCE [LARGE SCALE GENOMIC DNA]</scope>
    <source>
        <strain evidence="1">ISS120</strain>
    </source>
</reference>
<gene>
    <name evidence="1" type="ORF">T03_7889</name>
</gene>
<evidence type="ECO:0000313" key="2">
    <source>
        <dbReference type="Proteomes" id="UP000054653"/>
    </source>
</evidence>
<sequence>MPPPAKQLPRIFQRGCRPVTQCITAVRRDTHDLHLYYRAVSMIRWCRTDFPGNSVYFSATEKSKRMK</sequence>
<dbReference type="Proteomes" id="UP000054653">
    <property type="component" value="Unassembled WGS sequence"/>
</dbReference>